<evidence type="ECO:0000313" key="2">
    <source>
        <dbReference type="Proteomes" id="UP000263094"/>
    </source>
</evidence>
<name>A0A372LZ97_9ACTN</name>
<accession>A0A372LZ97</accession>
<dbReference type="Proteomes" id="UP000263094">
    <property type="component" value="Unassembled WGS sequence"/>
</dbReference>
<dbReference type="PANTHER" id="PTHR43245:SF13">
    <property type="entry name" value="UDP-D-APIOSE_UDP-D-XYLOSE SYNTHASE 2"/>
    <property type="match status" value="1"/>
</dbReference>
<gene>
    <name evidence="1" type="ORF">DY218_26500</name>
</gene>
<evidence type="ECO:0000313" key="1">
    <source>
        <dbReference type="EMBL" id="RFU83690.1"/>
    </source>
</evidence>
<dbReference type="Gene3D" id="3.40.50.720">
    <property type="entry name" value="NAD(P)-binding Rossmann-like Domain"/>
    <property type="match status" value="1"/>
</dbReference>
<reference evidence="1 2" key="1">
    <citation type="submission" date="2018-08" db="EMBL/GenBank/DDBJ databases">
        <title>Isolation, diversity and antifungal activity of Actinobacteria from wheat.</title>
        <authorList>
            <person name="Han C."/>
        </authorList>
    </citation>
    <scope>NUCLEOTIDE SEQUENCE [LARGE SCALE GENOMIC DNA]</scope>
    <source>
        <strain evidence="1 2">NEAU-YY421</strain>
    </source>
</reference>
<dbReference type="InterPro" id="IPR050177">
    <property type="entry name" value="Lipid_A_modif_metabolic_enz"/>
</dbReference>
<proteinExistence type="predicted"/>
<sequence>MTELLTGHRELREEAGLQRELARPGPELVADARDWPGGDVLVLGAGGKTGSGIAAMARRALDAAGRKDARVLAVSRWTDAAAGVQLAAQGVEIVAADLSDPAVLTDLPEAGAVMHLVGAKFGTATAPEQAWLTNTVLPDHIARRWPRTPIVALSTGNVYGMTAPVTGGSREGDEPRPDGDYAVTCLGRERVLTHAARTRDTPVALIRLNYAVEPRYGVLADLARTLLAGRPVALDTGAVNVVWQRYANEVVLRSIGRARGGSPFVLNLTGPETAGVRTLALRLAELLDVKAEFTGESPATSLLSDATACHALFGYPDRSLGELIELQAAWLLAGNELWDRPTKFDRRDGRF</sequence>
<dbReference type="RefSeq" id="WP_128558634.1">
    <property type="nucleotide sequence ID" value="NZ_QUAK01000191.1"/>
</dbReference>
<dbReference type="PANTHER" id="PTHR43245">
    <property type="entry name" value="BIFUNCTIONAL POLYMYXIN RESISTANCE PROTEIN ARNA"/>
    <property type="match status" value="1"/>
</dbReference>
<dbReference type="SUPFAM" id="SSF51735">
    <property type="entry name" value="NAD(P)-binding Rossmann-fold domains"/>
    <property type="match status" value="1"/>
</dbReference>
<dbReference type="EMBL" id="QUAK01000191">
    <property type="protein sequence ID" value="RFU83690.1"/>
    <property type="molecule type" value="Genomic_DNA"/>
</dbReference>
<dbReference type="AlphaFoldDB" id="A0A372LZ97"/>
<dbReference type="InterPro" id="IPR036291">
    <property type="entry name" value="NAD(P)-bd_dom_sf"/>
</dbReference>
<organism evidence="1 2">
    <name type="scientific">Streptomyces triticagri</name>
    <dbReference type="NCBI Taxonomy" id="2293568"/>
    <lineage>
        <taxon>Bacteria</taxon>
        <taxon>Bacillati</taxon>
        <taxon>Actinomycetota</taxon>
        <taxon>Actinomycetes</taxon>
        <taxon>Kitasatosporales</taxon>
        <taxon>Streptomycetaceae</taxon>
        <taxon>Streptomyces</taxon>
    </lineage>
</organism>
<protein>
    <submittedName>
        <fullName evidence="1">NAD(P)-dependent oxidoreductase</fullName>
    </submittedName>
</protein>
<comment type="caution">
    <text evidence="1">The sequence shown here is derived from an EMBL/GenBank/DDBJ whole genome shotgun (WGS) entry which is preliminary data.</text>
</comment>
<keyword evidence="2" id="KW-1185">Reference proteome</keyword>
<dbReference type="OrthoDB" id="9785845at2"/>